<dbReference type="InterPro" id="IPR006558">
    <property type="entry name" value="LamG-like"/>
</dbReference>
<feature type="region of interest" description="Disordered" evidence="8">
    <location>
        <begin position="197"/>
        <end position="250"/>
    </location>
</feature>
<feature type="region of interest" description="Disordered" evidence="8">
    <location>
        <begin position="1"/>
        <end position="34"/>
    </location>
</feature>
<dbReference type="EC" id="3.4.21.89" evidence="7"/>
<evidence type="ECO:0000259" key="10">
    <source>
        <dbReference type="SMART" id="SM00282"/>
    </source>
</evidence>
<dbReference type="GO" id="GO:0016020">
    <property type="term" value="C:membrane"/>
    <property type="evidence" value="ECO:0007669"/>
    <property type="project" value="UniProtKB-SubCell"/>
</dbReference>
<comment type="subcellular location">
    <subcellularLocation>
        <location evidence="1">Membrane</location>
    </subcellularLocation>
</comment>
<dbReference type="CDD" id="cd06530">
    <property type="entry name" value="S26_SPase_I"/>
    <property type="match status" value="1"/>
</dbReference>
<dbReference type="InterPro" id="IPR001791">
    <property type="entry name" value="Laminin_G"/>
</dbReference>
<dbReference type="GO" id="GO:0004252">
    <property type="term" value="F:serine-type endopeptidase activity"/>
    <property type="evidence" value="ECO:0007669"/>
    <property type="project" value="UniProtKB-UniRule"/>
</dbReference>
<comment type="caution">
    <text evidence="12">The sequence shown here is derived from an EMBL/GenBank/DDBJ whole genome shotgun (WGS) entry which is preliminary data.</text>
</comment>
<dbReference type="GO" id="GO:0006465">
    <property type="term" value="P:signal peptide processing"/>
    <property type="evidence" value="ECO:0007669"/>
    <property type="project" value="UniProtKB-UniRule"/>
</dbReference>
<evidence type="ECO:0000256" key="2">
    <source>
        <dbReference type="ARBA" id="ARBA00022692"/>
    </source>
</evidence>
<accession>A0A2S3ZRT3</accession>
<dbReference type="Proteomes" id="UP000237061">
    <property type="component" value="Unassembled WGS sequence"/>
</dbReference>
<evidence type="ECO:0000313" key="12">
    <source>
        <dbReference type="EMBL" id="POH71945.1"/>
    </source>
</evidence>
<dbReference type="InterPro" id="IPR036286">
    <property type="entry name" value="LexA/Signal_pep-like_sf"/>
</dbReference>
<name>A0A2S3ZRT3_ARTGL</name>
<feature type="transmembrane region" description="Helical" evidence="9">
    <location>
        <begin position="39"/>
        <end position="61"/>
    </location>
</feature>
<reference evidence="12 13" key="1">
    <citation type="submission" date="2018-01" db="EMBL/GenBank/DDBJ databases">
        <title>Arthrobacter sp. nov., from glaciers in China.</title>
        <authorList>
            <person name="Liu Q."/>
            <person name="Xin Y.-H."/>
        </authorList>
    </citation>
    <scope>NUCLEOTIDE SEQUENCE [LARGE SCALE GENOMIC DNA]</scope>
    <source>
        <strain evidence="12 13">HLT2-12-2</strain>
    </source>
</reference>
<evidence type="ECO:0000256" key="6">
    <source>
        <dbReference type="ARBA" id="ARBA00023157"/>
    </source>
</evidence>
<evidence type="ECO:0000259" key="11">
    <source>
        <dbReference type="SMART" id="SM00560"/>
    </source>
</evidence>
<evidence type="ECO:0000256" key="7">
    <source>
        <dbReference type="NCBIfam" id="TIGR02228"/>
    </source>
</evidence>
<feature type="transmembrane region" description="Helical" evidence="9">
    <location>
        <begin position="174"/>
        <end position="193"/>
    </location>
</feature>
<dbReference type="InterPro" id="IPR001733">
    <property type="entry name" value="Peptidase_S26B"/>
</dbReference>
<keyword evidence="4 9" id="KW-1133">Transmembrane helix</keyword>
<evidence type="ECO:0000256" key="5">
    <source>
        <dbReference type="ARBA" id="ARBA00023136"/>
    </source>
</evidence>
<dbReference type="InterPro" id="IPR013320">
    <property type="entry name" value="ConA-like_dom_sf"/>
</dbReference>
<gene>
    <name evidence="12" type="ORF">CVS27_18070</name>
</gene>
<dbReference type="NCBIfam" id="TIGR02228">
    <property type="entry name" value="sigpep_I_arch"/>
    <property type="match status" value="1"/>
</dbReference>
<dbReference type="InterPro" id="IPR019533">
    <property type="entry name" value="Peptidase_S26"/>
</dbReference>
<dbReference type="GO" id="GO:0009003">
    <property type="term" value="F:signal peptidase activity"/>
    <property type="evidence" value="ECO:0007669"/>
    <property type="project" value="UniProtKB-EC"/>
</dbReference>
<evidence type="ECO:0000313" key="13">
    <source>
        <dbReference type="Proteomes" id="UP000237061"/>
    </source>
</evidence>
<keyword evidence="5 9" id="KW-0472">Membrane</keyword>
<dbReference type="CDD" id="cd00110">
    <property type="entry name" value="LamG"/>
    <property type="match status" value="1"/>
</dbReference>
<dbReference type="SUPFAM" id="SSF49899">
    <property type="entry name" value="Concanavalin A-like lectins/glucanases"/>
    <property type="match status" value="1"/>
</dbReference>
<dbReference type="SUPFAM" id="SSF51306">
    <property type="entry name" value="LexA/Signal peptidase"/>
    <property type="match status" value="1"/>
</dbReference>
<feature type="domain" description="LamG-like jellyroll fold" evidence="11">
    <location>
        <begin position="377"/>
        <end position="522"/>
    </location>
</feature>
<keyword evidence="6" id="KW-1015">Disulfide bond</keyword>
<organism evidence="12 13">
    <name type="scientific">Arthrobacter glacialis</name>
    <dbReference type="NCBI Taxonomy" id="1664"/>
    <lineage>
        <taxon>Bacteria</taxon>
        <taxon>Bacillati</taxon>
        <taxon>Actinomycetota</taxon>
        <taxon>Actinomycetes</taxon>
        <taxon>Micrococcales</taxon>
        <taxon>Micrococcaceae</taxon>
        <taxon>Arthrobacter</taxon>
    </lineage>
</organism>
<dbReference type="Gene3D" id="2.60.120.200">
    <property type="match status" value="1"/>
</dbReference>
<dbReference type="SMART" id="SM00282">
    <property type="entry name" value="LamG"/>
    <property type="match status" value="1"/>
</dbReference>
<dbReference type="SMART" id="SM00560">
    <property type="entry name" value="LamGL"/>
    <property type="match status" value="1"/>
</dbReference>
<keyword evidence="3" id="KW-0732">Signal</keyword>
<keyword evidence="2 9" id="KW-0812">Transmembrane</keyword>
<evidence type="ECO:0000256" key="4">
    <source>
        <dbReference type="ARBA" id="ARBA00022989"/>
    </source>
</evidence>
<keyword evidence="13" id="KW-1185">Reference proteome</keyword>
<sequence>MRGRIAMSAATQSTPRSPDDDAATVAEVSGESGSTSSGWVLLVVATLARTVLIFAVSLAAWSSLPVLLGWEPTTVMSGSMEPRIFTGDVVVVRPVDPTEYKSGRVVLAEDPDQEGRLRLHRVVRQDDTGALVLRGDANATDDASTVSPDAVHGVGFLRIPYAGLPGYWFNSAQWLKLALLAGTLVLLCWATTLDRALQRSRHRGDPPERGAGTRSSDSPAGRPNADGGLAALGLGGETGRAPTAFRARPTGRRSLRAGTAAVVVSALVLGTVPVAAQAAYTSTTVNATNSFAANTFFRCSPAVLAASPSTFYQFNADADAAVADSVTPGAGNGTFQGVRPAAPANNGACADDGGNAAMFDGSTNSITTPVQGMAAPQVFSYEMWFRTTTTSGGKLMSFVTPQNGAIAASDNRVLYMFNNGQLRFGLTPDTVQYLTTPAAAGAFNNGKWHHVAATMSSAGIKLFVDGVRTNFSAGVTSGPVTTGSWIIGTGPGNTWTTNRTSAFYQGELDDVAIYNGKALTDSEVAAHYAAGRASGLRP</sequence>
<dbReference type="Pfam" id="PF13385">
    <property type="entry name" value="Laminin_G_3"/>
    <property type="match status" value="1"/>
</dbReference>
<protein>
    <recommendedName>
        <fullName evidence="7">Signal peptidase I</fullName>
        <ecNumber evidence="7">3.4.21.89</ecNumber>
    </recommendedName>
</protein>
<evidence type="ECO:0000256" key="3">
    <source>
        <dbReference type="ARBA" id="ARBA00022729"/>
    </source>
</evidence>
<evidence type="ECO:0000256" key="1">
    <source>
        <dbReference type="ARBA" id="ARBA00004370"/>
    </source>
</evidence>
<evidence type="ECO:0000256" key="9">
    <source>
        <dbReference type="SAM" id="Phobius"/>
    </source>
</evidence>
<proteinExistence type="predicted"/>
<dbReference type="AlphaFoldDB" id="A0A2S3ZRT3"/>
<feature type="domain" description="Laminin G" evidence="10">
    <location>
        <begin position="377"/>
        <end position="516"/>
    </location>
</feature>
<dbReference type="EMBL" id="PPXC01000019">
    <property type="protein sequence ID" value="POH71945.1"/>
    <property type="molecule type" value="Genomic_DNA"/>
</dbReference>
<evidence type="ECO:0000256" key="8">
    <source>
        <dbReference type="SAM" id="MobiDB-lite"/>
    </source>
</evidence>
<feature type="transmembrane region" description="Helical" evidence="9">
    <location>
        <begin position="255"/>
        <end position="276"/>
    </location>
</feature>